<sequence>MTAPGPLLLGLDVGTYSSKGVLVTPDGDIVAQHVVAHEMSMPAAGHVEQDADAVWWADTQSLIRSLLQDVDPARVAGVACSAIGPTLLALDAEGRPLRPGILYGVDTRAGRQIDALNAELGEDAIFRHSQMALTSQAVGPKIRWLREHEPGVWARTRTLTTASSYLVYRLTGRHVMDHHTGAHFMPLYEPRTQQWSDTYRRSVLGDRDLDLLPELAWSDEKAGEVSAEASRLTGLRPGTPVAVGTVDALAEAISVGATGPGDLMLMYGSTTFFVLVQPSPTPDPRVWSVGGAFPGQVNLAAGMGTTGSLTRWLVDEFAREVPTEQAYDALFTEAADLPPGADGLLMLPYFSGERTPINDPQARGVIAGLRLSHTRAHLFRAALEGVGFGIRHNLETFADLGAQIRRVVAVGGGTKGRHWLQIVSDITGVAQEMTRVTLGASYGDAFLAGRAAGLLAHEDLQTWMKPQAPVLPDAQRKAAYDRLYPLYRELYTATRPVVHQLPA</sequence>
<dbReference type="GO" id="GO:0016301">
    <property type="term" value="F:kinase activity"/>
    <property type="evidence" value="ECO:0007669"/>
    <property type="project" value="UniProtKB-KW"/>
</dbReference>
<protein>
    <submittedName>
        <fullName evidence="7">Sugar kinase</fullName>
    </submittedName>
</protein>
<keyword evidence="2 4" id="KW-0808">Transferase</keyword>
<keyword evidence="7" id="KW-0614">Plasmid</keyword>
<geneLocation type="plasmid" evidence="8">
    <name>pdfi1</name>
</geneLocation>
<accession>A0A221T1C9</accession>
<keyword evidence="8" id="KW-1185">Reference proteome</keyword>
<evidence type="ECO:0000256" key="2">
    <source>
        <dbReference type="ARBA" id="ARBA00022679"/>
    </source>
</evidence>
<gene>
    <name evidence="7" type="ORF">DFI_16245</name>
</gene>
<dbReference type="SUPFAM" id="SSF53067">
    <property type="entry name" value="Actin-like ATPase domain"/>
    <property type="match status" value="2"/>
</dbReference>
<proteinExistence type="inferred from homology"/>
<dbReference type="KEGG" id="dfc:DFI_16245"/>
<evidence type="ECO:0000256" key="1">
    <source>
        <dbReference type="ARBA" id="ARBA00009156"/>
    </source>
</evidence>
<dbReference type="PANTHER" id="PTHR43095:SF5">
    <property type="entry name" value="XYLULOSE KINASE"/>
    <property type="match status" value="1"/>
</dbReference>
<organism evidence="7 8">
    <name type="scientific">Deinococcus ficus</name>
    <dbReference type="NCBI Taxonomy" id="317577"/>
    <lineage>
        <taxon>Bacteria</taxon>
        <taxon>Thermotogati</taxon>
        <taxon>Deinococcota</taxon>
        <taxon>Deinococci</taxon>
        <taxon>Deinococcales</taxon>
        <taxon>Deinococcaceae</taxon>
        <taxon>Deinococcus</taxon>
    </lineage>
</organism>
<name>A0A221T1C9_9DEIO</name>
<dbReference type="Gene3D" id="3.30.420.40">
    <property type="match status" value="2"/>
</dbReference>
<keyword evidence="3 4" id="KW-0418">Kinase</keyword>
<feature type="domain" description="Carbohydrate kinase FGGY C-terminal" evidence="6">
    <location>
        <begin position="264"/>
        <end position="452"/>
    </location>
</feature>
<dbReference type="InterPro" id="IPR000577">
    <property type="entry name" value="Carb_kinase_FGGY"/>
</dbReference>
<dbReference type="PANTHER" id="PTHR43095">
    <property type="entry name" value="SUGAR KINASE"/>
    <property type="match status" value="1"/>
</dbReference>
<dbReference type="InterPro" id="IPR018485">
    <property type="entry name" value="FGGY_C"/>
</dbReference>
<evidence type="ECO:0000256" key="4">
    <source>
        <dbReference type="RuleBase" id="RU003733"/>
    </source>
</evidence>
<reference evidence="7 8" key="1">
    <citation type="submission" date="2017-05" db="EMBL/GenBank/DDBJ databases">
        <title>The complete genome sequence of Deinococcus ficus isolated from the rhizosphere of the Ficus religiosa L. in Taiwan.</title>
        <authorList>
            <person name="Wu K.-M."/>
            <person name="Liao T.-L."/>
            <person name="Liu Y.-M."/>
            <person name="Young C.-C."/>
            <person name="Tsai S.-F."/>
        </authorList>
    </citation>
    <scope>NUCLEOTIDE SEQUENCE [LARGE SCALE GENOMIC DNA]</scope>
    <source>
        <strain evidence="7 8">CC-FR2-10</strain>
        <plasmid evidence="8">pdfi1</plasmid>
    </source>
</reference>
<evidence type="ECO:0000313" key="8">
    <source>
        <dbReference type="Proteomes" id="UP000259030"/>
    </source>
</evidence>
<dbReference type="RefSeq" id="WP_043779170.1">
    <property type="nucleotide sequence ID" value="NZ_CP021082.1"/>
</dbReference>
<dbReference type="InterPro" id="IPR018484">
    <property type="entry name" value="FGGY_N"/>
</dbReference>
<dbReference type="InterPro" id="IPR043129">
    <property type="entry name" value="ATPase_NBD"/>
</dbReference>
<dbReference type="InterPro" id="IPR018483">
    <property type="entry name" value="Carb_kinase_FGGY_CS"/>
</dbReference>
<dbReference type="CDD" id="cd07804">
    <property type="entry name" value="ASKHA_NBD_FGGY_RrXK-like"/>
    <property type="match status" value="1"/>
</dbReference>
<comment type="similarity">
    <text evidence="1 4">Belongs to the FGGY kinase family.</text>
</comment>
<dbReference type="GO" id="GO:0005975">
    <property type="term" value="P:carbohydrate metabolic process"/>
    <property type="evidence" value="ECO:0007669"/>
    <property type="project" value="InterPro"/>
</dbReference>
<dbReference type="Proteomes" id="UP000259030">
    <property type="component" value="Plasmid pDFI1"/>
</dbReference>
<dbReference type="PIRSF" id="PIRSF000538">
    <property type="entry name" value="GlpK"/>
    <property type="match status" value="1"/>
</dbReference>
<evidence type="ECO:0000313" key="7">
    <source>
        <dbReference type="EMBL" id="ASN82708.1"/>
    </source>
</evidence>
<dbReference type="AlphaFoldDB" id="A0A221T1C9"/>
<dbReference type="Pfam" id="PF00370">
    <property type="entry name" value="FGGY_N"/>
    <property type="match status" value="1"/>
</dbReference>
<dbReference type="PROSITE" id="PS00445">
    <property type="entry name" value="FGGY_KINASES_2"/>
    <property type="match status" value="1"/>
</dbReference>
<dbReference type="EMBL" id="CP021082">
    <property type="protein sequence ID" value="ASN82708.1"/>
    <property type="molecule type" value="Genomic_DNA"/>
</dbReference>
<dbReference type="GO" id="GO:0016773">
    <property type="term" value="F:phosphotransferase activity, alcohol group as acceptor"/>
    <property type="evidence" value="ECO:0007669"/>
    <property type="project" value="InterPro"/>
</dbReference>
<feature type="domain" description="Carbohydrate kinase FGGY N-terminal" evidence="5">
    <location>
        <begin position="8"/>
        <end position="252"/>
    </location>
</feature>
<evidence type="ECO:0000259" key="5">
    <source>
        <dbReference type="Pfam" id="PF00370"/>
    </source>
</evidence>
<dbReference type="Pfam" id="PF02782">
    <property type="entry name" value="FGGY_C"/>
    <property type="match status" value="1"/>
</dbReference>
<evidence type="ECO:0000256" key="3">
    <source>
        <dbReference type="ARBA" id="ARBA00022777"/>
    </source>
</evidence>
<dbReference type="InterPro" id="IPR050406">
    <property type="entry name" value="FGGY_Carb_Kinase"/>
</dbReference>
<evidence type="ECO:0000259" key="6">
    <source>
        <dbReference type="Pfam" id="PF02782"/>
    </source>
</evidence>